<dbReference type="Proteomes" id="UP000324222">
    <property type="component" value="Unassembled WGS sequence"/>
</dbReference>
<feature type="chain" id="PRO_5022998244" evidence="1">
    <location>
        <begin position="17"/>
        <end position="159"/>
    </location>
</feature>
<protein>
    <submittedName>
        <fullName evidence="2">Uncharacterized protein</fullName>
    </submittedName>
</protein>
<organism evidence="2 3">
    <name type="scientific">Portunus trituberculatus</name>
    <name type="common">Swimming crab</name>
    <name type="synonym">Neptunus trituberculatus</name>
    <dbReference type="NCBI Taxonomy" id="210409"/>
    <lineage>
        <taxon>Eukaryota</taxon>
        <taxon>Metazoa</taxon>
        <taxon>Ecdysozoa</taxon>
        <taxon>Arthropoda</taxon>
        <taxon>Crustacea</taxon>
        <taxon>Multicrustacea</taxon>
        <taxon>Malacostraca</taxon>
        <taxon>Eumalacostraca</taxon>
        <taxon>Eucarida</taxon>
        <taxon>Decapoda</taxon>
        <taxon>Pleocyemata</taxon>
        <taxon>Brachyura</taxon>
        <taxon>Eubrachyura</taxon>
        <taxon>Portunoidea</taxon>
        <taxon>Portunidae</taxon>
        <taxon>Portuninae</taxon>
        <taxon>Portunus</taxon>
    </lineage>
</organism>
<keyword evidence="3" id="KW-1185">Reference proteome</keyword>
<evidence type="ECO:0000256" key="1">
    <source>
        <dbReference type="SAM" id="SignalP"/>
    </source>
</evidence>
<evidence type="ECO:0000313" key="3">
    <source>
        <dbReference type="Proteomes" id="UP000324222"/>
    </source>
</evidence>
<dbReference type="EMBL" id="VSRR010001050">
    <property type="protein sequence ID" value="MPC22087.1"/>
    <property type="molecule type" value="Genomic_DNA"/>
</dbReference>
<comment type="caution">
    <text evidence="2">The sequence shown here is derived from an EMBL/GenBank/DDBJ whole genome shotgun (WGS) entry which is preliminary data.</text>
</comment>
<sequence>MRTSIVIGVVLLPVCSRKVFTVAGEKHTEKALEESPAADKSVGTGEVQQWRGDSELCAWSFIAARREAVRRRRGTIVVGMEGGPEGEKEQSYGNVRLTGVGRRAGVALRQVGGMVTLVQSYVNPFSTMTPFHVHSGYYLGILYSFRNLCRDYNSENSDH</sequence>
<accession>A0A5B7DLS9</accession>
<reference evidence="2 3" key="1">
    <citation type="submission" date="2019-05" db="EMBL/GenBank/DDBJ databases">
        <title>Another draft genome of Portunus trituberculatus and its Hox gene families provides insights of decapod evolution.</title>
        <authorList>
            <person name="Jeong J.-H."/>
            <person name="Song I."/>
            <person name="Kim S."/>
            <person name="Choi T."/>
            <person name="Kim D."/>
            <person name="Ryu S."/>
            <person name="Kim W."/>
        </authorList>
    </citation>
    <scope>NUCLEOTIDE SEQUENCE [LARGE SCALE GENOMIC DNA]</scope>
    <source>
        <tissue evidence="2">Muscle</tissue>
    </source>
</reference>
<name>A0A5B7DLS9_PORTR</name>
<keyword evidence="1" id="KW-0732">Signal</keyword>
<dbReference type="AlphaFoldDB" id="A0A5B7DLS9"/>
<gene>
    <name evidence="2" type="ORF">E2C01_015093</name>
</gene>
<proteinExistence type="predicted"/>
<feature type="signal peptide" evidence="1">
    <location>
        <begin position="1"/>
        <end position="16"/>
    </location>
</feature>
<evidence type="ECO:0000313" key="2">
    <source>
        <dbReference type="EMBL" id="MPC22087.1"/>
    </source>
</evidence>